<dbReference type="AlphaFoldDB" id="U2T5M7"/>
<dbReference type="EMBL" id="AWVQ01000548">
    <property type="protein sequence ID" value="ERK69997.1"/>
    <property type="molecule type" value="Genomic_DNA"/>
</dbReference>
<feature type="non-terminal residue" evidence="2">
    <location>
        <position position="1"/>
    </location>
</feature>
<comment type="similarity">
    <text evidence="1">Belongs to the arginase family.</text>
</comment>
<dbReference type="Pfam" id="PF00491">
    <property type="entry name" value="Arginase"/>
    <property type="match status" value="1"/>
</dbReference>
<accession>U2T5M7</accession>
<dbReference type="PROSITE" id="PS51409">
    <property type="entry name" value="ARGINASE_2"/>
    <property type="match status" value="1"/>
</dbReference>
<dbReference type="Gene3D" id="3.40.800.10">
    <property type="entry name" value="Ureohydrolase domain"/>
    <property type="match status" value="1"/>
</dbReference>
<proteinExistence type="inferred from homology"/>
<dbReference type="RefSeq" id="WP_021764285.1">
    <property type="nucleotide sequence ID" value="NZ_KI272447.1"/>
</dbReference>
<sequence>ETAPAALAARLRAVAGTGYWLQLDVDILDPGVMPAVDSPDPGGLGADELSGLLRELAPHSIGVSITVFDPDLDPDGRYARLLTELLVGPLAAVGSALGR</sequence>
<dbReference type="HOGENOM" id="CLU_2312041_0_0_11"/>
<gene>
    <name evidence="2" type="ORF">N136_03671</name>
</gene>
<reference evidence="2 3" key="1">
    <citation type="submission" date="2013-08" db="EMBL/GenBank/DDBJ databases">
        <authorList>
            <person name="Weinstock G."/>
            <person name="Sodergren E."/>
            <person name="Wylie T."/>
            <person name="Fulton L."/>
            <person name="Fulton R."/>
            <person name="Fronick C."/>
            <person name="O'Laughlin M."/>
            <person name="Godfrey J."/>
            <person name="Miner T."/>
            <person name="Herter B."/>
            <person name="Appelbaum E."/>
            <person name="Cordes M."/>
            <person name="Lek S."/>
            <person name="Wollam A."/>
            <person name="Pepin K.H."/>
            <person name="Palsikar V.B."/>
            <person name="Mitreva M."/>
            <person name="Wilson R.K."/>
        </authorList>
    </citation>
    <scope>NUCLEOTIDE SEQUENCE [LARGE SCALE GENOMIC DNA]</scope>
    <source>
        <strain evidence="2 3">ATCC 14665</strain>
    </source>
</reference>
<organism evidence="2 3">
    <name type="scientific">Leifsonia aquatica ATCC 14665</name>
    <dbReference type="NCBI Taxonomy" id="1358026"/>
    <lineage>
        <taxon>Bacteria</taxon>
        <taxon>Bacillati</taxon>
        <taxon>Actinomycetota</taxon>
        <taxon>Actinomycetes</taxon>
        <taxon>Micrococcales</taxon>
        <taxon>Microbacteriaceae</taxon>
        <taxon>Leifsonia</taxon>
    </lineage>
</organism>
<dbReference type="PATRIC" id="fig|1358026.3.peg.3067"/>
<evidence type="ECO:0008006" key="4">
    <source>
        <dbReference type="Google" id="ProtNLM"/>
    </source>
</evidence>
<dbReference type="GO" id="GO:0046872">
    <property type="term" value="F:metal ion binding"/>
    <property type="evidence" value="ECO:0007669"/>
    <property type="project" value="InterPro"/>
</dbReference>
<dbReference type="InterPro" id="IPR023696">
    <property type="entry name" value="Ureohydrolase_dom_sf"/>
</dbReference>
<dbReference type="InterPro" id="IPR006035">
    <property type="entry name" value="Ureohydrolase"/>
</dbReference>
<dbReference type="GO" id="GO:0016813">
    <property type="term" value="F:hydrolase activity, acting on carbon-nitrogen (but not peptide) bonds, in linear amidines"/>
    <property type="evidence" value="ECO:0007669"/>
    <property type="project" value="UniProtKB-ARBA"/>
</dbReference>
<protein>
    <recommendedName>
        <fullName evidence="4">Arginase family protein</fullName>
    </recommendedName>
</protein>
<dbReference type="Proteomes" id="UP000016605">
    <property type="component" value="Unassembled WGS sequence"/>
</dbReference>
<name>U2T5M7_LEIAQ</name>
<comment type="caution">
    <text evidence="2">The sequence shown here is derived from an EMBL/GenBank/DDBJ whole genome shotgun (WGS) entry which is preliminary data.</text>
</comment>
<evidence type="ECO:0000313" key="3">
    <source>
        <dbReference type="Proteomes" id="UP000016605"/>
    </source>
</evidence>
<dbReference type="SUPFAM" id="SSF52768">
    <property type="entry name" value="Arginase/deacetylase"/>
    <property type="match status" value="1"/>
</dbReference>
<evidence type="ECO:0000313" key="2">
    <source>
        <dbReference type="EMBL" id="ERK69997.1"/>
    </source>
</evidence>
<evidence type="ECO:0000256" key="1">
    <source>
        <dbReference type="PROSITE-ProRule" id="PRU00742"/>
    </source>
</evidence>